<evidence type="ECO:0000259" key="2">
    <source>
        <dbReference type="Pfam" id="PF01764"/>
    </source>
</evidence>
<dbReference type="SUPFAM" id="SSF53474">
    <property type="entry name" value="alpha/beta-Hydrolases"/>
    <property type="match status" value="1"/>
</dbReference>
<dbReference type="AlphaFoldDB" id="A0A3Q8IFI3"/>
<organism evidence="3 4">
    <name type="scientific">Leishmania donovani</name>
    <dbReference type="NCBI Taxonomy" id="5661"/>
    <lineage>
        <taxon>Eukaryota</taxon>
        <taxon>Discoba</taxon>
        <taxon>Euglenozoa</taxon>
        <taxon>Kinetoplastea</taxon>
        <taxon>Metakinetoplastina</taxon>
        <taxon>Trypanosomatida</taxon>
        <taxon>Trypanosomatidae</taxon>
        <taxon>Leishmaniinae</taxon>
        <taxon>Leishmania</taxon>
    </lineage>
</organism>
<evidence type="ECO:0000313" key="3">
    <source>
        <dbReference type="EMBL" id="AYU81460.1"/>
    </source>
</evidence>
<dbReference type="VEuPathDB" id="TriTrypDB:LdCL_310033400"/>
<dbReference type="PANTHER" id="PTHR45856">
    <property type="entry name" value="ALPHA/BETA-HYDROLASES SUPERFAMILY PROTEIN"/>
    <property type="match status" value="1"/>
</dbReference>
<dbReference type="InterPro" id="IPR029058">
    <property type="entry name" value="AB_hydrolase_fold"/>
</dbReference>
<proteinExistence type="predicted"/>
<dbReference type="InterPro" id="IPR051218">
    <property type="entry name" value="Sec_MonoDiacylglyc_Lipase"/>
</dbReference>
<dbReference type="EC" id="3.1.1.3" evidence="3"/>
<keyword evidence="4" id="KW-1185">Reference proteome</keyword>
<dbReference type="Pfam" id="PF01764">
    <property type="entry name" value="Lipase_3"/>
    <property type="match status" value="1"/>
</dbReference>
<evidence type="ECO:0000256" key="1">
    <source>
        <dbReference type="SAM" id="Phobius"/>
    </source>
</evidence>
<accession>A0A3Q8IFI3</accession>
<keyword evidence="1" id="KW-0472">Membrane</keyword>
<evidence type="ECO:0000313" key="4">
    <source>
        <dbReference type="Proteomes" id="UP000274082"/>
    </source>
</evidence>
<keyword evidence="3" id="KW-0378">Hydrolase</keyword>
<reference evidence="3 4" key="1">
    <citation type="journal article" date="2018" name="Sci. Rep.">
        <title>A complete Leishmania donovani reference genome identifies novel genetic variations associated with virulence.</title>
        <authorList>
            <person name="Lypaczewski P."/>
            <person name="Hoshizaki J."/>
            <person name="Zhang W.-W."/>
            <person name="McCall L.-I."/>
            <person name="Torcivia-Rodriguez J."/>
            <person name="Simonyan V."/>
            <person name="Kaur A."/>
            <person name="Dewar K."/>
            <person name="Matlashewski G."/>
        </authorList>
    </citation>
    <scope>NUCLEOTIDE SEQUENCE [LARGE SCALE GENOMIC DNA]</scope>
    <source>
        <strain evidence="3 4">LdCL</strain>
    </source>
</reference>
<dbReference type="Gene3D" id="3.40.50.1820">
    <property type="entry name" value="alpha/beta hydrolase"/>
    <property type="match status" value="1"/>
</dbReference>
<dbReference type="EMBL" id="CP029530">
    <property type="protein sequence ID" value="AYU81460.1"/>
    <property type="molecule type" value="Genomic_DNA"/>
</dbReference>
<dbReference type="Proteomes" id="UP000274082">
    <property type="component" value="Chromosome 31"/>
</dbReference>
<dbReference type="GO" id="GO:0006629">
    <property type="term" value="P:lipid metabolic process"/>
    <property type="evidence" value="ECO:0007669"/>
    <property type="project" value="InterPro"/>
</dbReference>
<dbReference type="GO" id="GO:0004806">
    <property type="term" value="F:triacylglycerol lipase activity"/>
    <property type="evidence" value="ECO:0007669"/>
    <property type="project" value="UniProtKB-EC"/>
</dbReference>
<name>A0A3Q8IFI3_LEIDO</name>
<feature type="domain" description="Fungal lipase-type" evidence="2">
    <location>
        <begin position="113"/>
        <end position="272"/>
    </location>
</feature>
<dbReference type="VEuPathDB" id="TriTrypDB:LDHU3_31.4560"/>
<dbReference type="InterPro" id="IPR002921">
    <property type="entry name" value="Fungal_lipase-type"/>
</dbReference>
<dbReference type="OrthoDB" id="345705at2759"/>
<gene>
    <name evidence="3" type="ORF">LdCL_310033400</name>
</gene>
<feature type="transmembrane region" description="Helical" evidence="1">
    <location>
        <begin position="6"/>
        <end position="28"/>
    </location>
</feature>
<dbReference type="VEuPathDB" id="TriTrypDB:LdBPK_312540.1"/>
<protein>
    <submittedName>
        <fullName evidence="3">Lipase, putative</fullName>
        <ecNumber evidence="3">3.1.1.3</ecNumber>
    </submittedName>
</protein>
<dbReference type="CDD" id="cd00519">
    <property type="entry name" value="Lipase_3"/>
    <property type="match status" value="1"/>
</dbReference>
<sequence length="367" mass="41589">MTQLYLYRLVGFTTVVAGLIVFLTLYTVSTLRTKDSEATIVGVNSARYNVTDGWKALHFSKAAYCEVENLRHWSCGNTCSNATPDFHVFNIYENTSTGNVGYSGVDHDAERIVVAFRGTYNTVNWLQNLDFWLTPYPHPGCGKGCKIHRGFYSAYSSLRTQMIEDVLLLHARYPFYTLFITGHSLGGAMAMLAAVELTTWNMLEADVLGKDVQSRGAVSPPLHLAPVELYTFGEPRVGNGYFSNWSLSVLTRKRSFRLTHARDPVPHVPPRTFTYVHMPREVWYPTDGEKYHLCRGTGFSEDPLCSNSVFGTRVSDHLIYLGICTRCECTVKEMEEIYSYELPPEMYNIIALDHAMDDPNFTYRRAP</sequence>
<keyword evidence="1" id="KW-0812">Transmembrane</keyword>
<dbReference type="PANTHER" id="PTHR45856:SF25">
    <property type="entry name" value="FUNGAL LIPASE-LIKE DOMAIN-CONTAINING PROTEIN"/>
    <property type="match status" value="1"/>
</dbReference>
<keyword evidence="1" id="KW-1133">Transmembrane helix</keyword>